<keyword evidence="1" id="KW-0732">Signal</keyword>
<name>A0ABV7YZN0_9BACT</name>
<dbReference type="InterPro" id="IPR013320">
    <property type="entry name" value="ConA-like_dom_sf"/>
</dbReference>
<protein>
    <submittedName>
        <fullName evidence="3">DUF1080 domain-containing protein</fullName>
    </submittedName>
</protein>
<dbReference type="Proteomes" id="UP001595616">
    <property type="component" value="Unassembled WGS sequence"/>
</dbReference>
<dbReference type="Gene3D" id="2.60.120.560">
    <property type="entry name" value="Exo-inulinase, domain 1"/>
    <property type="match status" value="1"/>
</dbReference>
<dbReference type="InterPro" id="IPR010496">
    <property type="entry name" value="AL/BT2_dom"/>
</dbReference>
<dbReference type="RefSeq" id="WP_379838676.1">
    <property type="nucleotide sequence ID" value="NZ_JBHRYQ010000001.1"/>
</dbReference>
<proteinExistence type="predicted"/>
<reference evidence="4" key="1">
    <citation type="journal article" date="2019" name="Int. J. Syst. Evol. Microbiol.">
        <title>The Global Catalogue of Microorganisms (GCM) 10K type strain sequencing project: providing services to taxonomists for standard genome sequencing and annotation.</title>
        <authorList>
            <consortium name="The Broad Institute Genomics Platform"/>
            <consortium name="The Broad Institute Genome Sequencing Center for Infectious Disease"/>
            <person name="Wu L."/>
            <person name="Ma J."/>
        </authorList>
    </citation>
    <scope>NUCLEOTIDE SEQUENCE [LARGE SCALE GENOMIC DNA]</scope>
    <source>
        <strain evidence="4">CECT 7956</strain>
    </source>
</reference>
<feature type="chain" id="PRO_5046595185" evidence="1">
    <location>
        <begin position="20"/>
        <end position="230"/>
    </location>
</feature>
<dbReference type="EMBL" id="JBHRYQ010000001">
    <property type="protein sequence ID" value="MFC3811827.1"/>
    <property type="molecule type" value="Genomic_DNA"/>
</dbReference>
<feature type="signal peptide" evidence="1">
    <location>
        <begin position="1"/>
        <end position="19"/>
    </location>
</feature>
<gene>
    <name evidence="3" type="ORF">ACFOOI_14285</name>
</gene>
<comment type="caution">
    <text evidence="3">The sequence shown here is derived from an EMBL/GenBank/DDBJ whole genome shotgun (WGS) entry which is preliminary data.</text>
</comment>
<evidence type="ECO:0000256" key="1">
    <source>
        <dbReference type="SAM" id="SignalP"/>
    </source>
</evidence>
<feature type="domain" description="3-keto-alpha-glucoside-1,2-lyase/3-keto-2-hydroxy-glucal hydratase" evidence="2">
    <location>
        <begin position="23"/>
        <end position="228"/>
    </location>
</feature>
<dbReference type="SUPFAM" id="SSF49899">
    <property type="entry name" value="Concanavalin A-like lectins/glucanases"/>
    <property type="match status" value="1"/>
</dbReference>
<organism evidence="3 4">
    <name type="scientific">Lacihabitans lacunae</name>
    <dbReference type="NCBI Taxonomy" id="1028214"/>
    <lineage>
        <taxon>Bacteria</taxon>
        <taxon>Pseudomonadati</taxon>
        <taxon>Bacteroidota</taxon>
        <taxon>Cytophagia</taxon>
        <taxon>Cytophagales</taxon>
        <taxon>Leadbetterellaceae</taxon>
        <taxon>Lacihabitans</taxon>
    </lineage>
</organism>
<dbReference type="Pfam" id="PF06439">
    <property type="entry name" value="3keto-disac_hyd"/>
    <property type="match status" value="1"/>
</dbReference>
<sequence length="230" mass="26165">MKNLTVSCLLLLMSTAVFAQKSKWQKLTDGKTFTNWHIYNHAGEQVNSKWKIVDGAFVFDPNGKSDYKVNDLVSDKAYENFELELEWKIEEGGNSGIFYGVFEDPKYGTPYLTSPEIQVLDDQNHPDAKQGKNGNRRAGSLYDMIPSANVAKPYGEWNKVKIKKQNNEVTVWQNGKLAVKYPTTGPQWESMVADSKFKTWEGFGKYPNGKIGLQDHGNEVAFKNIRIREL</sequence>
<evidence type="ECO:0000259" key="2">
    <source>
        <dbReference type="Pfam" id="PF06439"/>
    </source>
</evidence>
<accession>A0ABV7YZN0</accession>
<evidence type="ECO:0000313" key="3">
    <source>
        <dbReference type="EMBL" id="MFC3811827.1"/>
    </source>
</evidence>
<keyword evidence="4" id="KW-1185">Reference proteome</keyword>
<evidence type="ECO:0000313" key="4">
    <source>
        <dbReference type="Proteomes" id="UP001595616"/>
    </source>
</evidence>